<organism evidence="1 2">
    <name type="scientific">Marinactinospora thermotolerans DSM 45154</name>
    <dbReference type="NCBI Taxonomy" id="1122192"/>
    <lineage>
        <taxon>Bacteria</taxon>
        <taxon>Bacillati</taxon>
        <taxon>Actinomycetota</taxon>
        <taxon>Actinomycetes</taxon>
        <taxon>Streptosporangiales</taxon>
        <taxon>Nocardiopsidaceae</taxon>
        <taxon>Marinactinospora</taxon>
    </lineage>
</organism>
<dbReference type="STRING" id="1122192.SAMN02745673_02232"/>
<reference evidence="1 2" key="1">
    <citation type="submission" date="2017-02" db="EMBL/GenBank/DDBJ databases">
        <authorList>
            <person name="Peterson S.W."/>
        </authorList>
    </citation>
    <scope>NUCLEOTIDE SEQUENCE [LARGE SCALE GENOMIC DNA]</scope>
    <source>
        <strain evidence="1 2">DSM 45154</strain>
    </source>
</reference>
<proteinExistence type="predicted"/>
<accession>A0A1T4QHG3</accession>
<protein>
    <submittedName>
        <fullName evidence="1">Uncharacterized protein</fullName>
    </submittedName>
</protein>
<dbReference type="Proteomes" id="UP000190637">
    <property type="component" value="Unassembled WGS sequence"/>
</dbReference>
<name>A0A1T4QHG3_9ACTN</name>
<sequence>MRARALLQRRLTDPRGLLTGAIAGGLAWAVGVPLLASVAVAAIVWLTWVLVLGYLFPEEPPNRGAAAPAGPEADAVHRARRVAGEAARSARRAGTAGVDVPAAFASVVAAVERLAATSHLVGLRLDAADHPPHHRFRHEEVRHRLAATVLGLERLLALLSEADGEHGRSTVEAVMVELGELGHGVAAADQIAAGILRELPPEHSDPADR</sequence>
<evidence type="ECO:0000313" key="2">
    <source>
        <dbReference type="Proteomes" id="UP000190637"/>
    </source>
</evidence>
<dbReference type="AlphaFoldDB" id="A0A1T4QHG3"/>
<dbReference type="RefSeq" id="WP_144390079.1">
    <property type="nucleotide sequence ID" value="NZ_FUWS01000005.1"/>
</dbReference>
<evidence type="ECO:0000313" key="1">
    <source>
        <dbReference type="EMBL" id="SKA03132.1"/>
    </source>
</evidence>
<keyword evidence="2" id="KW-1185">Reference proteome</keyword>
<gene>
    <name evidence="1" type="ORF">SAMN02745673_02232</name>
</gene>
<dbReference type="EMBL" id="FUWS01000005">
    <property type="protein sequence ID" value="SKA03132.1"/>
    <property type="molecule type" value="Genomic_DNA"/>
</dbReference>